<evidence type="ECO:0000259" key="7">
    <source>
        <dbReference type="SMART" id="SM00493"/>
    </source>
</evidence>
<evidence type="ECO:0000256" key="4">
    <source>
        <dbReference type="ARBA" id="ARBA00022695"/>
    </source>
</evidence>
<feature type="domain" description="Toprim" evidence="7">
    <location>
        <begin position="205"/>
        <end position="276"/>
    </location>
</feature>
<accession>A0A934MTG7</accession>
<evidence type="ECO:0000256" key="5">
    <source>
        <dbReference type="ARBA" id="ARBA00022705"/>
    </source>
</evidence>
<evidence type="ECO:0000313" key="9">
    <source>
        <dbReference type="Proteomes" id="UP000640274"/>
    </source>
</evidence>
<dbReference type="GO" id="GO:0000428">
    <property type="term" value="C:DNA-directed RNA polymerase complex"/>
    <property type="evidence" value="ECO:0007669"/>
    <property type="project" value="UniProtKB-KW"/>
</dbReference>
<dbReference type="GO" id="GO:0005737">
    <property type="term" value="C:cytoplasm"/>
    <property type="evidence" value="ECO:0007669"/>
    <property type="project" value="TreeGrafter"/>
</dbReference>
<dbReference type="AlphaFoldDB" id="A0A934MTG7"/>
<dbReference type="InterPro" id="IPR034151">
    <property type="entry name" value="TOPRIM_DnaG_bac"/>
</dbReference>
<comment type="caution">
    <text evidence="8">The sequence shown here is derived from an EMBL/GenBank/DDBJ whole genome shotgun (WGS) entry which is preliminary data.</text>
</comment>
<dbReference type="InterPro" id="IPR036977">
    <property type="entry name" value="DNA_primase_Znf_CHC2"/>
</dbReference>
<dbReference type="Gene3D" id="3.90.580.10">
    <property type="entry name" value="Zinc finger, CHC2-type domain"/>
    <property type="match status" value="1"/>
</dbReference>
<keyword evidence="4" id="KW-0548">Nucleotidyltransferase</keyword>
<dbReference type="RefSeq" id="WP_199021805.1">
    <property type="nucleotide sequence ID" value="NZ_JAELUP010000117.1"/>
</dbReference>
<keyword evidence="6" id="KW-0804">Transcription</keyword>
<evidence type="ECO:0000256" key="2">
    <source>
        <dbReference type="ARBA" id="ARBA00022515"/>
    </source>
</evidence>
<dbReference type="GO" id="GO:0016779">
    <property type="term" value="F:nucleotidyltransferase activity"/>
    <property type="evidence" value="ECO:0007669"/>
    <property type="project" value="UniProtKB-KW"/>
</dbReference>
<keyword evidence="9" id="KW-1185">Reference proteome</keyword>
<keyword evidence="3" id="KW-0808">Transferase</keyword>
<keyword evidence="5" id="KW-0235">DNA replication</keyword>
<dbReference type="GO" id="GO:0006269">
    <property type="term" value="P:DNA replication, synthesis of primer"/>
    <property type="evidence" value="ECO:0007669"/>
    <property type="project" value="UniProtKB-KW"/>
</dbReference>
<evidence type="ECO:0000256" key="3">
    <source>
        <dbReference type="ARBA" id="ARBA00022679"/>
    </source>
</evidence>
<dbReference type="GO" id="GO:0008270">
    <property type="term" value="F:zinc ion binding"/>
    <property type="evidence" value="ECO:0007669"/>
    <property type="project" value="InterPro"/>
</dbReference>
<evidence type="ECO:0000313" key="8">
    <source>
        <dbReference type="EMBL" id="MBJ6364209.1"/>
    </source>
</evidence>
<dbReference type="PANTHER" id="PTHR30313">
    <property type="entry name" value="DNA PRIMASE"/>
    <property type="match status" value="1"/>
</dbReference>
<dbReference type="CDD" id="cd03364">
    <property type="entry name" value="TOPRIM_DnaG_primases"/>
    <property type="match status" value="1"/>
</dbReference>
<keyword evidence="1" id="KW-0240">DNA-directed RNA polymerase</keyword>
<dbReference type="InterPro" id="IPR050219">
    <property type="entry name" value="DnaG_primase"/>
</dbReference>
<reference evidence="8" key="1">
    <citation type="submission" date="2020-12" db="EMBL/GenBank/DDBJ databases">
        <authorList>
            <person name="Huq M.A."/>
        </authorList>
    </citation>
    <scope>NUCLEOTIDE SEQUENCE</scope>
    <source>
        <strain evidence="8">MAHUQ-46</strain>
    </source>
</reference>
<dbReference type="Pfam" id="PF13155">
    <property type="entry name" value="Toprim_2"/>
    <property type="match status" value="1"/>
</dbReference>
<evidence type="ECO:0000256" key="1">
    <source>
        <dbReference type="ARBA" id="ARBA00022478"/>
    </source>
</evidence>
<dbReference type="GO" id="GO:0003677">
    <property type="term" value="F:DNA binding"/>
    <property type="evidence" value="ECO:0007669"/>
    <property type="project" value="InterPro"/>
</dbReference>
<dbReference type="InterPro" id="IPR006171">
    <property type="entry name" value="TOPRIM_dom"/>
</dbReference>
<keyword evidence="2" id="KW-0639">Primosome</keyword>
<organism evidence="8 9">
    <name type="scientific">Paenibacillus roseus</name>
    <dbReference type="NCBI Taxonomy" id="2798579"/>
    <lineage>
        <taxon>Bacteria</taxon>
        <taxon>Bacillati</taxon>
        <taxon>Bacillota</taxon>
        <taxon>Bacilli</taxon>
        <taxon>Bacillales</taxon>
        <taxon>Paenibacillaceae</taxon>
        <taxon>Paenibacillus</taxon>
    </lineage>
</organism>
<dbReference type="PANTHER" id="PTHR30313:SF2">
    <property type="entry name" value="DNA PRIMASE"/>
    <property type="match status" value="1"/>
</dbReference>
<dbReference type="GO" id="GO:1990077">
    <property type="term" value="C:primosome complex"/>
    <property type="evidence" value="ECO:0007669"/>
    <property type="project" value="UniProtKB-KW"/>
</dbReference>
<dbReference type="EMBL" id="JAELUP010000117">
    <property type="protein sequence ID" value="MBJ6364209.1"/>
    <property type="molecule type" value="Genomic_DNA"/>
</dbReference>
<gene>
    <name evidence="8" type="ORF">JFN88_23615</name>
</gene>
<dbReference type="Proteomes" id="UP000640274">
    <property type="component" value="Unassembled WGS sequence"/>
</dbReference>
<dbReference type="SMART" id="SM00493">
    <property type="entry name" value="TOPRIM"/>
    <property type="match status" value="1"/>
</dbReference>
<dbReference type="SUPFAM" id="SSF56731">
    <property type="entry name" value="DNA primase core"/>
    <property type="match status" value="1"/>
</dbReference>
<protein>
    <submittedName>
        <fullName evidence="8">Toprim domain-containing protein</fullName>
    </submittedName>
</protein>
<name>A0A934MTG7_9BACL</name>
<sequence length="320" mass="36221">MNVDVRDIRAELEAYEWTRATWTSSYLLACSPFRRDEDPSFYVYFEGTATARAGYWGDRGTGETGAFTELIARLNGIGYDEAAEYLRLKYGENESGYDLPALRIPKLSTEAAVFKPLDIAILDPFKFRSPYLGRRAISEAVQRLCRIGYDTSRKAVTIPIFSGDGTLANVKYRRVDTKLFWYERGGRPIRELLFGLDVIYRQQCRRAVIVEAEIDAMTIMTAGVPAIATMGSAFNRYKADLIRRSSIEELIVLRDNDAAGRKWQRAIIAELRSNVKVSVATVNSRYKDVNQAATESSVDQVASYVIRRRTLREIKIMLGA</sequence>
<dbReference type="Gene3D" id="3.40.1360.10">
    <property type="match status" value="1"/>
</dbReference>
<evidence type="ECO:0000256" key="6">
    <source>
        <dbReference type="ARBA" id="ARBA00023163"/>
    </source>
</evidence>
<proteinExistence type="predicted"/>
<dbReference type="SUPFAM" id="SSF57783">
    <property type="entry name" value="Zinc beta-ribbon"/>
    <property type="match status" value="1"/>
</dbReference>